<dbReference type="InterPro" id="IPR038576">
    <property type="entry name" value="Methyltransf_Zn-bd_dom_put_sf"/>
</dbReference>
<name>A0ABT9DSU8_9PROT</name>
<gene>
    <name evidence="3" type="ORF">Q7A36_01385</name>
</gene>
<comment type="caution">
    <text evidence="3">The sequence shown here is derived from an EMBL/GenBank/DDBJ whole genome shotgun (WGS) entry which is preliminary data.</text>
</comment>
<dbReference type="Pfam" id="PF08484">
    <property type="entry name" value="Methyltransf_14"/>
    <property type="match status" value="1"/>
</dbReference>
<protein>
    <recommendedName>
        <fullName evidence="5">C-methyltransferase domain-containing protein</fullName>
    </recommendedName>
</protein>
<evidence type="ECO:0008006" key="5">
    <source>
        <dbReference type="Google" id="ProtNLM"/>
    </source>
</evidence>
<dbReference type="Pfam" id="PF08421">
    <property type="entry name" value="Methyltransf_13"/>
    <property type="match status" value="1"/>
</dbReference>
<dbReference type="Gene3D" id="6.20.50.110">
    <property type="entry name" value="Methyltransferase, zinc-binding domain"/>
    <property type="match status" value="1"/>
</dbReference>
<sequence>MVAFQRGQATLCRGCGAALEAVVADLGLVPLSVDPVRAGAGLRPVACAPLRALVCRDCRLVQLGSIGIAPRDPPSQPPDGFAGVIAARLRLGPGTPVAAFDPGLLAPFRDRDIPASSVPTGVLTAIRLRETRMPPVLLLAGPVMATVPDIGDVLAGVRTLLAPGGVAVFDIPDLLARLCGNRFDLLSHALPCLPSLLVAEMLLGLHGLVPFEVEPVPGPGPWLRLLVRHAEDGTKPVAEAVLARRAEERAAGLEGDEAYRQAAVAVAEARLAVLELLVAARREGRLVAGFGAGPAAATLVAATGLGPDLLAFTVHPETGEAGLELPGSLIPVLPPAALDQALPDLLLVLDGTPPGQVRASLAGPCAWQGRVAVPLPSLHLA</sequence>
<feature type="domain" description="Methyltransferase putative zinc binding" evidence="1">
    <location>
        <begin position="12"/>
        <end position="64"/>
    </location>
</feature>
<dbReference type="EMBL" id="JAUTWS010000001">
    <property type="protein sequence ID" value="MDO9706975.1"/>
    <property type="molecule type" value="Genomic_DNA"/>
</dbReference>
<evidence type="ECO:0000259" key="1">
    <source>
        <dbReference type="Pfam" id="PF08421"/>
    </source>
</evidence>
<dbReference type="Gene3D" id="3.40.50.720">
    <property type="entry name" value="NAD(P)-binding Rossmann-like Domain"/>
    <property type="match status" value="1"/>
</dbReference>
<keyword evidence="4" id="KW-1185">Reference proteome</keyword>
<evidence type="ECO:0000313" key="3">
    <source>
        <dbReference type="EMBL" id="MDO9706975.1"/>
    </source>
</evidence>
<reference evidence="3 4" key="1">
    <citation type="submission" date="2023-08" db="EMBL/GenBank/DDBJ databases">
        <title>The draft genome sequence of Paracraurococcus sp. LOR1-02.</title>
        <authorList>
            <person name="Kingkaew E."/>
            <person name="Tanasupawat S."/>
        </authorList>
    </citation>
    <scope>NUCLEOTIDE SEQUENCE [LARGE SCALE GENOMIC DNA]</scope>
    <source>
        <strain evidence="3 4">LOR1-02</strain>
    </source>
</reference>
<dbReference type="RefSeq" id="WP_305101844.1">
    <property type="nucleotide sequence ID" value="NZ_JAUTWS010000001.1"/>
</dbReference>
<accession>A0ABT9DSU8</accession>
<feature type="domain" description="C-methyltransferase" evidence="2">
    <location>
        <begin position="223"/>
        <end position="376"/>
    </location>
</feature>
<proteinExistence type="predicted"/>
<dbReference type="InterPro" id="IPR013630">
    <property type="entry name" value="Methyltransf_Zn-bd_dom_put"/>
</dbReference>
<dbReference type="InterPro" id="IPR013691">
    <property type="entry name" value="MeTrfase_14"/>
</dbReference>
<organism evidence="3 4">
    <name type="scientific">Paracraurococcus lichenis</name>
    <dbReference type="NCBI Taxonomy" id="3064888"/>
    <lineage>
        <taxon>Bacteria</taxon>
        <taxon>Pseudomonadati</taxon>
        <taxon>Pseudomonadota</taxon>
        <taxon>Alphaproteobacteria</taxon>
        <taxon>Acetobacterales</taxon>
        <taxon>Roseomonadaceae</taxon>
        <taxon>Paracraurococcus</taxon>
    </lineage>
</organism>
<evidence type="ECO:0000259" key="2">
    <source>
        <dbReference type="Pfam" id="PF08484"/>
    </source>
</evidence>
<dbReference type="Proteomes" id="UP001243009">
    <property type="component" value="Unassembled WGS sequence"/>
</dbReference>
<evidence type="ECO:0000313" key="4">
    <source>
        <dbReference type="Proteomes" id="UP001243009"/>
    </source>
</evidence>